<dbReference type="OrthoDB" id="8641800at2"/>
<dbReference type="AlphaFoldDB" id="A0A261VDL2"/>
<feature type="domain" description="Glycosyltransferase subfamily 4-like N-terminal" evidence="2">
    <location>
        <begin position="203"/>
        <end position="302"/>
    </location>
</feature>
<gene>
    <name evidence="3" type="ORF">CAL22_20705</name>
</gene>
<keyword evidence="4" id="KW-1185">Reference proteome</keyword>
<evidence type="ECO:0000259" key="2">
    <source>
        <dbReference type="Pfam" id="PF13439"/>
    </source>
</evidence>
<dbReference type="GO" id="GO:0009103">
    <property type="term" value="P:lipopolysaccharide biosynthetic process"/>
    <property type="evidence" value="ECO:0007669"/>
    <property type="project" value="TreeGrafter"/>
</dbReference>
<sequence length="508" mass="57334">MCATITTRRLSPESLCVNTVFKQRFFQNHKMRILMMTDDVQIDRRIIQEAKSLIARNNEVILLSAPGAGLLSHEIIEGVKVERVSVAAQTSRAERLLLAAHGRFIRLVNAGSSRGQRYGALLASLPFRVLVKVRRRALQILRRRRAVSESARLLNLINRLHSVAATVIWRFFWLLAVISNRLLAFSLRVVRRLHGGTNRDTTLLARARYLKPDVIHAHDLPQLQAGVNAARALKVPLIYDAHELYPEICTLTPEQQKRLGANEAKLIPRADAVITVNPHLAQEFARRYKIPAPDVILNAIDPFTDLHDRPRDLFRETMGIPADKQILLFQGWMSPDRGLQDLVRALAQVRSDVHLVFMGYGDLVKDLSAIAEEMGVRDRVHFKDAVPQAELLYWTASADAGIIPYQPVDLNHWFCSPNKLFEFVQSRLPIIANDLPYLRDVITTDQIGLVADMKSLSDLAAAINTMFDPALGGARRFKPALAAAQYKYSWQAQEAQLFSIYDRVMGNI</sequence>
<dbReference type="CDD" id="cd03801">
    <property type="entry name" value="GT4_PimA-like"/>
    <property type="match status" value="1"/>
</dbReference>
<dbReference type="Pfam" id="PF13692">
    <property type="entry name" value="Glyco_trans_1_4"/>
    <property type="match status" value="1"/>
</dbReference>
<comment type="caution">
    <text evidence="3">The sequence shown here is derived from an EMBL/GenBank/DDBJ whole genome shotgun (WGS) entry which is preliminary data.</text>
</comment>
<name>A0A261VDL2_9BORD</name>
<organism evidence="3 4">
    <name type="scientific">Bordetella genomosp. 12</name>
    <dbReference type="NCBI Taxonomy" id="463035"/>
    <lineage>
        <taxon>Bacteria</taxon>
        <taxon>Pseudomonadati</taxon>
        <taxon>Pseudomonadota</taxon>
        <taxon>Betaproteobacteria</taxon>
        <taxon>Burkholderiales</taxon>
        <taxon>Alcaligenaceae</taxon>
        <taxon>Bordetella</taxon>
    </lineage>
</organism>
<evidence type="ECO:0000256" key="1">
    <source>
        <dbReference type="ARBA" id="ARBA00022679"/>
    </source>
</evidence>
<dbReference type="PANTHER" id="PTHR46401:SF2">
    <property type="entry name" value="GLYCOSYLTRANSFERASE WBBK-RELATED"/>
    <property type="match status" value="1"/>
</dbReference>
<reference evidence="4" key="1">
    <citation type="submission" date="2017-05" db="EMBL/GenBank/DDBJ databases">
        <title>Complete and WGS of Bordetella genogroups.</title>
        <authorList>
            <person name="Spilker T."/>
            <person name="Lipuma J."/>
        </authorList>
    </citation>
    <scope>NUCLEOTIDE SEQUENCE [LARGE SCALE GENOMIC DNA]</scope>
    <source>
        <strain evidence="4">AU6712</strain>
    </source>
</reference>
<accession>A0A261VDL2</accession>
<dbReference type="GO" id="GO:0016757">
    <property type="term" value="F:glycosyltransferase activity"/>
    <property type="evidence" value="ECO:0007669"/>
    <property type="project" value="TreeGrafter"/>
</dbReference>
<evidence type="ECO:0000313" key="3">
    <source>
        <dbReference type="EMBL" id="OZI72189.1"/>
    </source>
</evidence>
<proteinExistence type="predicted"/>
<dbReference type="PANTHER" id="PTHR46401">
    <property type="entry name" value="GLYCOSYLTRANSFERASE WBBK-RELATED"/>
    <property type="match status" value="1"/>
</dbReference>
<dbReference type="InterPro" id="IPR028098">
    <property type="entry name" value="Glyco_trans_4-like_N"/>
</dbReference>
<dbReference type="SUPFAM" id="SSF53756">
    <property type="entry name" value="UDP-Glycosyltransferase/glycogen phosphorylase"/>
    <property type="match status" value="1"/>
</dbReference>
<dbReference type="EMBL" id="NEVU01000003">
    <property type="protein sequence ID" value="OZI72189.1"/>
    <property type="molecule type" value="Genomic_DNA"/>
</dbReference>
<keyword evidence="1" id="KW-0808">Transferase</keyword>
<dbReference type="Gene3D" id="3.40.50.2000">
    <property type="entry name" value="Glycogen Phosphorylase B"/>
    <property type="match status" value="2"/>
</dbReference>
<dbReference type="Pfam" id="PF13439">
    <property type="entry name" value="Glyco_transf_4"/>
    <property type="match status" value="1"/>
</dbReference>
<protein>
    <recommendedName>
        <fullName evidence="2">Glycosyltransferase subfamily 4-like N-terminal domain-containing protein</fullName>
    </recommendedName>
</protein>
<evidence type="ECO:0000313" key="4">
    <source>
        <dbReference type="Proteomes" id="UP000216429"/>
    </source>
</evidence>
<dbReference type="Proteomes" id="UP000216429">
    <property type="component" value="Unassembled WGS sequence"/>
</dbReference>